<feature type="compositionally biased region" description="Basic and acidic residues" evidence="1">
    <location>
        <begin position="77"/>
        <end position="92"/>
    </location>
</feature>
<comment type="caution">
    <text evidence="2">The sequence shown here is derived from an EMBL/GenBank/DDBJ whole genome shotgun (WGS) entry which is preliminary data.</text>
</comment>
<reference evidence="2 3" key="1">
    <citation type="submission" date="2024-08" db="EMBL/GenBank/DDBJ databases">
        <authorList>
            <person name="Will J Nash"/>
            <person name="Angela Man"/>
            <person name="Seanna McTaggart"/>
            <person name="Kendall Baker"/>
            <person name="Tom Barker"/>
            <person name="Leah Catchpole"/>
            <person name="Alex Durrant"/>
            <person name="Karim Gharbi"/>
            <person name="Naomi Irish"/>
            <person name="Gemy Kaithakottil"/>
            <person name="Debby Ku"/>
            <person name="Aaliyah Providence"/>
            <person name="Felix Shaw"/>
            <person name="David Swarbreck"/>
            <person name="Chris Watkins"/>
            <person name="Ann M. McCartney"/>
            <person name="Giulio Formenti"/>
            <person name="Alice Mouton"/>
            <person name="Noel Vella"/>
            <person name="Bjorn M von Reumont"/>
            <person name="Adriana Vella"/>
            <person name="Wilfried Haerty"/>
        </authorList>
    </citation>
    <scope>NUCLEOTIDE SEQUENCE [LARGE SCALE GENOMIC DNA]</scope>
</reference>
<keyword evidence="3" id="KW-1185">Reference proteome</keyword>
<evidence type="ECO:0000313" key="2">
    <source>
        <dbReference type="EMBL" id="CAL7948591.1"/>
    </source>
</evidence>
<evidence type="ECO:0000313" key="3">
    <source>
        <dbReference type="Proteomes" id="UP001642520"/>
    </source>
</evidence>
<protein>
    <submittedName>
        <fullName evidence="2">Uncharacterized protein</fullName>
    </submittedName>
</protein>
<evidence type="ECO:0000256" key="1">
    <source>
        <dbReference type="SAM" id="MobiDB-lite"/>
    </source>
</evidence>
<accession>A0ABP1P7M7</accession>
<gene>
    <name evidence="2" type="ORF">XYLVIOL_LOCUS8963</name>
</gene>
<feature type="compositionally biased region" description="Basic and acidic residues" evidence="1">
    <location>
        <begin position="60"/>
        <end position="69"/>
    </location>
</feature>
<sequence>MPLPGGSTRIPPARAPVIVIRVTVTIPVTVTVSNIVSAVTKKRNDNGRNSGESGGPGTRTGDRKLRESDSNDYGSEYEPRLPKRNRRVETRTSRRHRVTEKPQLLASTPRRKERGEE</sequence>
<name>A0ABP1P7M7_XYLVO</name>
<organism evidence="2 3">
    <name type="scientific">Xylocopa violacea</name>
    <name type="common">Violet carpenter bee</name>
    <name type="synonym">Apis violacea</name>
    <dbReference type="NCBI Taxonomy" id="135666"/>
    <lineage>
        <taxon>Eukaryota</taxon>
        <taxon>Metazoa</taxon>
        <taxon>Ecdysozoa</taxon>
        <taxon>Arthropoda</taxon>
        <taxon>Hexapoda</taxon>
        <taxon>Insecta</taxon>
        <taxon>Pterygota</taxon>
        <taxon>Neoptera</taxon>
        <taxon>Endopterygota</taxon>
        <taxon>Hymenoptera</taxon>
        <taxon>Apocrita</taxon>
        <taxon>Aculeata</taxon>
        <taxon>Apoidea</taxon>
        <taxon>Anthophila</taxon>
        <taxon>Apidae</taxon>
        <taxon>Xylocopa</taxon>
        <taxon>Xylocopa</taxon>
    </lineage>
</organism>
<feature type="region of interest" description="Disordered" evidence="1">
    <location>
        <begin position="39"/>
        <end position="117"/>
    </location>
</feature>
<dbReference type="EMBL" id="CAXAJV020001299">
    <property type="protein sequence ID" value="CAL7948591.1"/>
    <property type="molecule type" value="Genomic_DNA"/>
</dbReference>
<proteinExistence type="predicted"/>
<dbReference type="Proteomes" id="UP001642520">
    <property type="component" value="Unassembled WGS sequence"/>
</dbReference>